<dbReference type="Pfam" id="PF08279">
    <property type="entry name" value="HTH_11"/>
    <property type="match status" value="1"/>
</dbReference>
<dbReference type="Gene3D" id="3.40.50.2300">
    <property type="match status" value="1"/>
</dbReference>
<feature type="domain" description="PTS EIIB type-2" evidence="9">
    <location>
        <begin position="401"/>
        <end position="489"/>
    </location>
</feature>
<gene>
    <name evidence="11" type="ORF">H8S37_08355</name>
</gene>
<dbReference type="PANTHER" id="PTHR30185:SF18">
    <property type="entry name" value="TRANSCRIPTIONAL REGULATOR MTLR"/>
    <property type="match status" value="1"/>
</dbReference>
<reference evidence="11" key="1">
    <citation type="submission" date="2020-08" db="EMBL/GenBank/DDBJ databases">
        <title>Genome public.</title>
        <authorList>
            <person name="Liu C."/>
            <person name="Sun Q."/>
        </authorList>
    </citation>
    <scope>NUCLEOTIDE SEQUENCE</scope>
    <source>
        <strain evidence="11">NSJ-55</strain>
    </source>
</reference>
<evidence type="ECO:0000259" key="7">
    <source>
        <dbReference type="PROSITE" id="PS51000"/>
    </source>
</evidence>
<evidence type="ECO:0000256" key="4">
    <source>
        <dbReference type="ARBA" id="ARBA00023125"/>
    </source>
</evidence>
<dbReference type="RefSeq" id="WP_186875517.1">
    <property type="nucleotide sequence ID" value="NZ_JACOPF010000001.1"/>
</dbReference>
<feature type="domain" description="PRD" evidence="10">
    <location>
        <begin position="289"/>
        <end position="397"/>
    </location>
</feature>
<dbReference type="InterPro" id="IPR036388">
    <property type="entry name" value="WH-like_DNA-bd_sf"/>
</dbReference>
<dbReference type="GO" id="GO:0003677">
    <property type="term" value="F:DNA binding"/>
    <property type="evidence" value="ECO:0007669"/>
    <property type="project" value="UniProtKB-KW"/>
</dbReference>
<dbReference type="InterPro" id="IPR036390">
    <property type="entry name" value="WH_DNA-bd_sf"/>
</dbReference>
<dbReference type="SUPFAM" id="SSF63520">
    <property type="entry name" value="PTS-regulatory domain, PRD"/>
    <property type="match status" value="1"/>
</dbReference>
<dbReference type="InterPro" id="IPR013196">
    <property type="entry name" value="HTH_11"/>
</dbReference>
<dbReference type="CDD" id="cd00211">
    <property type="entry name" value="PTS_IIA_fru"/>
    <property type="match status" value="1"/>
</dbReference>
<keyword evidence="4" id="KW-0238">DNA-binding</keyword>
<dbReference type="SUPFAM" id="SSF55804">
    <property type="entry name" value="Phoshotransferase/anion transport protein"/>
    <property type="match status" value="1"/>
</dbReference>
<evidence type="ECO:0000256" key="5">
    <source>
        <dbReference type="ARBA" id="ARBA00023159"/>
    </source>
</evidence>
<evidence type="ECO:0000259" key="9">
    <source>
        <dbReference type="PROSITE" id="PS51099"/>
    </source>
</evidence>
<dbReference type="PANTHER" id="PTHR30185">
    <property type="entry name" value="CRYPTIC BETA-GLUCOSIDE BGL OPERON ANTITERMINATOR"/>
    <property type="match status" value="1"/>
</dbReference>
<keyword evidence="6" id="KW-0804">Transcription</keyword>
<dbReference type="Gene3D" id="1.10.10.10">
    <property type="entry name" value="Winged helix-like DNA-binding domain superfamily/Winged helix DNA-binding domain"/>
    <property type="match status" value="2"/>
</dbReference>
<dbReference type="PROSITE" id="PS00894">
    <property type="entry name" value="HTH_DEOR_1"/>
    <property type="match status" value="1"/>
</dbReference>
<sequence>MIKRQDVLLTKLLMKDKISMKDLSEEFQVSERTLRNDIQRLQELTDGEELIVISKGFIHIRDSEKFQKEVQKAAKDSDFYQYRLSAEERRMAAIVMIICKEEYTTADYLAGRLFVSRSTITKEIIEIKTRLAEEGIILEARTKKGYRICGDELQIRRLAYQLFKGLKHEEGIYSWLIEKVLQEKIEGAYIRQALLQYEADYKLDLLDTSFKAIETYLLITVNRILQGNIAGSSPVTSENQFSQAALELLQNVLKEFGYDGEVTEEEVQGFNEIFMDNFKISSQDSTADIETVTTQMIIASFVWTVCMSLDIKDRIGYQNYESLMEHIKSTIYHLRNNDYKTQNPLCEELEQMYPEIFEHVAENIKDIERMIGKKMEKDEISYIVMHIASALELLKAEKQEVSALIICPAGLCTAMLLKVKLKQNFNIYVEDIIPAHKLEKYDRSNIDMVIATVPLKDELDIAVQINPLLYEKDIIKIQNYIKDKHIREKKKNRQHKKEISRLLSYVEEYNKIISENDTVALFSSEEKLDRLNQKYKLMPEKTQGNQWFYRELCEEMMTLDLIVNDWKEAIYAAGRMLEKAGHCSNKYTERMVELVRKNGPYIVFAPGVAIAHASPRDGAVNLGISFIRLKNPVNFGHDINDPVKFVLAVSIPDENSYLSVFFHMVRCMANREIQTLLFAAENKTDIINMIKFYEIRQFNNEQ</sequence>
<dbReference type="InterPro" id="IPR007737">
    <property type="entry name" value="Mga_HTH"/>
</dbReference>
<dbReference type="PROSITE" id="PS51094">
    <property type="entry name" value="PTS_EIIA_TYPE_2"/>
    <property type="match status" value="1"/>
</dbReference>
<evidence type="ECO:0000313" key="12">
    <source>
        <dbReference type="Proteomes" id="UP000652477"/>
    </source>
</evidence>
<dbReference type="Pfam" id="PF00359">
    <property type="entry name" value="PTS_EIIA_2"/>
    <property type="match status" value="1"/>
</dbReference>
<keyword evidence="2" id="KW-0677">Repeat</keyword>
<proteinExistence type="predicted"/>
<feature type="domain" description="PTS EIIA type-2" evidence="8">
    <location>
        <begin position="550"/>
        <end position="693"/>
    </location>
</feature>
<comment type="caution">
    <text evidence="11">The sequence shown here is derived from an EMBL/GenBank/DDBJ whole genome shotgun (WGS) entry which is preliminary data.</text>
</comment>
<feature type="domain" description="HTH deoR-type" evidence="7">
    <location>
        <begin position="1"/>
        <end position="60"/>
    </location>
</feature>
<dbReference type="PROSITE" id="PS51099">
    <property type="entry name" value="PTS_EIIB_TYPE_2"/>
    <property type="match status" value="1"/>
</dbReference>
<dbReference type="GO" id="GO:0003700">
    <property type="term" value="F:DNA-binding transcription factor activity"/>
    <property type="evidence" value="ECO:0007669"/>
    <property type="project" value="InterPro"/>
</dbReference>
<dbReference type="InterPro" id="IPR036095">
    <property type="entry name" value="PTS_EIIB-like_sf"/>
</dbReference>
<dbReference type="InterPro" id="IPR018356">
    <property type="entry name" value="Tscrpt_reg_HTH_DeoR_CS"/>
</dbReference>
<keyword evidence="5" id="KW-0010">Activator</keyword>
<dbReference type="AlphaFoldDB" id="A0A923RPX7"/>
<dbReference type="GO" id="GO:0008982">
    <property type="term" value="F:protein-N(PI)-phosphohistidine-sugar phosphotransferase activity"/>
    <property type="evidence" value="ECO:0007669"/>
    <property type="project" value="InterPro"/>
</dbReference>
<dbReference type="PROSITE" id="PS51000">
    <property type="entry name" value="HTH_DEOR_2"/>
    <property type="match status" value="1"/>
</dbReference>
<dbReference type="Gene3D" id="1.10.1790.10">
    <property type="entry name" value="PRD domain"/>
    <property type="match status" value="1"/>
</dbReference>
<dbReference type="SUPFAM" id="SSF46785">
    <property type="entry name" value="Winged helix' DNA-binding domain"/>
    <property type="match status" value="2"/>
</dbReference>
<protein>
    <submittedName>
        <fullName evidence="11">BglG family transcription antiterminator</fullName>
    </submittedName>
</protein>
<dbReference type="GO" id="GO:0009401">
    <property type="term" value="P:phosphoenolpyruvate-dependent sugar phosphotransferase system"/>
    <property type="evidence" value="ECO:0007669"/>
    <property type="project" value="InterPro"/>
</dbReference>
<dbReference type="Proteomes" id="UP000652477">
    <property type="component" value="Unassembled WGS sequence"/>
</dbReference>
<evidence type="ECO:0000259" key="10">
    <source>
        <dbReference type="PROSITE" id="PS51372"/>
    </source>
</evidence>
<evidence type="ECO:0000256" key="2">
    <source>
        <dbReference type="ARBA" id="ARBA00022737"/>
    </source>
</evidence>
<dbReference type="SUPFAM" id="SSF52794">
    <property type="entry name" value="PTS system IIB component-like"/>
    <property type="match status" value="1"/>
</dbReference>
<evidence type="ECO:0000256" key="6">
    <source>
        <dbReference type="ARBA" id="ARBA00023163"/>
    </source>
</evidence>
<organism evidence="11 12">
    <name type="scientific">Mediterraneibacter hominis</name>
    <dbReference type="NCBI Taxonomy" id="2763054"/>
    <lineage>
        <taxon>Bacteria</taxon>
        <taxon>Bacillati</taxon>
        <taxon>Bacillota</taxon>
        <taxon>Clostridia</taxon>
        <taxon>Lachnospirales</taxon>
        <taxon>Lachnospiraceae</taxon>
        <taxon>Mediterraneibacter</taxon>
    </lineage>
</organism>
<keyword evidence="12" id="KW-1185">Reference proteome</keyword>
<dbReference type="Gene3D" id="3.40.930.10">
    <property type="entry name" value="Mannitol-specific EII, Chain A"/>
    <property type="match status" value="1"/>
</dbReference>
<dbReference type="CDD" id="cd05568">
    <property type="entry name" value="PTS_IIB_bgl_like"/>
    <property type="match status" value="1"/>
</dbReference>
<dbReference type="InterPro" id="IPR001034">
    <property type="entry name" value="DeoR_HTH"/>
</dbReference>
<evidence type="ECO:0000256" key="3">
    <source>
        <dbReference type="ARBA" id="ARBA00023015"/>
    </source>
</evidence>
<dbReference type="EMBL" id="JACOPF010000001">
    <property type="protein sequence ID" value="MBC5688935.1"/>
    <property type="molecule type" value="Genomic_DNA"/>
</dbReference>
<dbReference type="Pfam" id="PF05043">
    <property type="entry name" value="Mga"/>
    <property type="match status" value="1"/>
</dbReference>
<dbReference type="InterPro" id="IPR050661">
    <property type="entry name" value="BglG_antiterminators"/>
</dbReference>
<evidence type="ECO:0000313" key="11">
    <source>
        <dbReference type="EMBL" id="MBC5688935.1"/>
    </source>
</evidence>
<dbReference type="PROSITE" id="PS51372">
    <property type="entry name" value="PRD_2"/>
    <property type="match status" value="1"/>
</dbReference>
<dbReference type="SMART" id="SM00420">
    <property type="entry name" value="HTH_DEOR"/>
    <property type="match status" value="1"/>
</dbReference>
<dbReference type="InterPro" id="IPR011608">
    <property type="entry name" value="PRD"/>
</dbReference>
<dbReference type="InterPro" id="IPR013011">
    <property type="entry name" value="PTS_EIIB_2"/>
</dbReference>
<name>A0A923RPX7_9FIRM</name>
<evidence type="ECO:0000256" key="1">
    <source>
        <dbReference type="ARBA" id="ARBA00022679"/>
    </source>
</evidence>
<dbReference type="InterPro" id="IPR016152">
    <property type="entry name" value="PTrfase/Anion_transptr"/>
</dbReference>
<keyword evidence="3" id="KW-0805">Transcription regulation</keyword>
<evidence type="ECO:0000259" key="8">
    <source>
        <dbReference type="PROSITE" id="PS51094"/>
    </source>
</evidence>
<dbReference type="InterPro" id="IPR002178">
    <property type="entry name" value="PTS_EIIA_type-2_dom"/>
</dbReference>
<accession>A0A923RPX7</accession>
<dbReference type="InterPro" id="IPR036634">
    <property type="entry name" value="PRD_sf"/>
</dbReference>
<keyword evidence="1" id="KW-0808">Transferase</keyword>
<dbReference type="Pfam" id="PF00874">
    <property type="entry name" value="PRD"/>
    <property type="match status" value="1"/>
</dbReference>